<feature type="transmembrane region" description="Helical" evidence="3">
    <location>
        <begin position="200"/>
        <end position="216"/>
    </location>
</feature>
<feature type="transmembrane region" description="Helical" evidence="3">
    <location>
        <begin position="247"/>
        <end position="266"/>
    </location>
</feature>
<keyword evidence="1" id="KW-0175">Coiled coil</keyword>
<keyword evidence="3" id="KW-1133">Transmembrane helix</keyword>
<evidence type="ECO:0000256" key="1">
    <source>
        <dbReference type="SAM" id="Coils"/>
    </source>
</evidence>
<feature type="transmembrane region" description="Helical" evidence="3">
    <location>
        <begin position="420"/>
        <end position="440"/>
    </location>
</feature>
<keyword evidence="3" id="KW-0812">Transmembrane</keyword>
<feature type="transmembrane region" description="Helical" evidence="3">
    <location>
        <begin position="489"/>
        <end position="507"/>
    </location>
</feature>
<feature type="transmembrane region" description="Helical" evidence="3">
    <location>
        <begin position="303"/>
        <end position="319"/>
    </location>
</feature>
<feature type="transmembrane region" description="Helical" evidence="3">
    <location>
        <begin position="119"/>
        <end position="135"/>
    </location>
</feature>
<dbReference type="PANTHER" id="PTHR38434:SF1">
    <property type="entry name" value="BLL2549 PROTEIN"/>
    <property type="match status" value="1"/>
</dbReference>
<proteinExistence type="predicted"/>
<dbReference type="STRING" id="649747.HMPREF0083_02578"/>
<reference evidence="4 5" key="1">
    <citation type="submission" date="2013-08" db="EMBL/GenBank/DDBJ databases">
        <authorList>
            <person name="Weinstock G."/>
            <person name="Sodergren E."/>
            <person name="Wylie T."/>
            <person name="Fulton L."/>
            <person name="Fulton R."/>
            <person name="Fronick C."/>
            <person name="O'Laughlin M."/>
            <person name="Godfrey J."/>
            <person name="Miner T."/>
            <person name="Herter B."/>
            <person name="Appelbaum E."/>
            <person name="Cordes M."/>
            <person name="Lek S."/>
            <person name="Wollam A."/>
            <person name="Pepin K.H."/>
            <person name="Palsikar V.B."/>
            <person name="Mitreva M."/>
            <person name="Wilson R.K."/>
        </authorList>
    </citation>
    <scope>NUCLEOTIDE SEQUENCE [LARGE SCALE GENOMIC DNA]</scope>
    <source>
        <strain evidence="4 5">ATCC 12856</strain>
    </source>
</reference>
<dbReference type="Pfam" id="PF10101">
    <property type="entry name" value="DUF2339"/>
    <property type="match status" value="2"/>
</dbReference>
<dbReference type="HOGENOM" id="CLU_035127_0_0_9"/>
<feature type="transmembrane region" description="Helical" evidence="3">
    <location>
        <begin position="172"/>
        <end position="193"/>
    </location>
</feature>
<sequence length="573" mass="64250">MVQEGKERRYLEKDQEFLELEKRIASLEQEVTRLKEMFHEKEAIHQPIKNMAPPPPASSGETQHKSSLSWESLAPEPEETDWEHLIGRIWLPRIFIVVLLLGVIWAFKVSIDKGLITEPVRVLLGFFASGAFLWLGDKQVKQQRHALGQVLLGGAVCLTMLTTFAMHALYDFIPALPAFLLNVVWIAGGMYLAYRYRSEALAILASLAGCLVPFLVESQEPSAWLFVGYEVVLYGGFLYFALHRQYIMLYLSSSTLLQAAFAAYAIGTLGDIDILAAGSVAQYAILLTCFLAHRSYTHSQTGVLFACFLLTLLWIHGGYDTTSVQWFLLSGFLLHGFLAIYFWKRNTKTAGTFLTVASFSLAFYFTHTIDNQPLIHLVILLEATAAFYAGIRLHSRLLTGSAVVLYLFGSLSALDYSIEQVISTETALWLGLVITFYSNIKVAQAHITPSNPNIFTVLYTVHTALMLLFLTRETNALAENLSFDMKHLAVSFVWVLYAVIAVLYGMIKKDARSRLFGVILIFVTLLKVIFIDLPNVSLLFRAILFIVLGGIGIAISRLFYTGYKDKKQNTISE</sequence>
<dbReference type="EMBL" id="AWSJ01000160">
    <property type="protein sequence ID" value="ERI09299.1"/>
    <property type="molecule type" value="Genomic_DNA"/>
</dbReference>
<accession>U1WL53</accession>
<organism evidence="4 5">
    <name type="scientific">Aneurinibacillus aneurinilyticus ATCC 12856</name>
    <dbReference type="NCBI Taxonomy" id="649747"/>
    <lineage>
        <taxon>Bacteria</taxon>
        <taxon>Bacillati</taxon>
        <taxon>Bacillota</taxon>
        <taxon>Bacilli</taxon>
        <taxon>Bacillales</taxon>
        <taxon>Paenibacillaceae</taxon>
        <taxon>Aneurinibacillus group</taxon>
        <taxon>Aneurinibacillus</taxon>
    </lineage>
</organism>
<feature type="transmembrane region" description="Helical" evidence="3">
    <location>
        <begin position="452"/>
        <end position="469"/>
    </location>
</feature>
<feature type="transmembrane region" description="Helical" evidence="3">
    <location>
        <begin position="147"/>
        <end position="166"/>
    </location>
</feature>
<feature type="transmembrane region" description="Helical" evidence="3">
    <location>
        <begin position="373"/>
        <end position="390"/>
    </location>
</feature>
<keyword evidence="5" id="KW-1185">Reference proteome</keyword>
<dbReference type="PANTHER" id="PTHR38434">
    <property type="entry name" value="BLL2549 PROTEIN"/>
    <property type="match status" value="1"/>
</dbReference>
<evidence type="ECO:0000256" key="2">
    <source>
        <dbReference type="SAM" id="MobiDB-lite"/>
    </source>
</evidence>
<feature type="region of interest" description="Disordered" evidence="2">
    <location>
        <begin position="45"/>
        <end position="72"/>
    </location>
</feature>
<feature type="transmembrane region" description="Helical" evidence="3">
    <location>
        <begin position="90"/>
        <end position="107"/>
    </location>
</feature>
<evidence type="ECO:0000313" key="5">
    <source>
        <dbReference type="Proteomes" id="UP000016511"/>
    </source>
</evidence>
<gene>
    <name evidence="4" type="ORF">HMPREF0083_02578</name>
</gene>
<dbReference type="InterPro" id="IPR019286">
    <property type="entry name" value="DUF2339_TM"/>
</dbReference>
<feature type="coiled-coil region" evidence="1">
    <location>
        <begin position="10"/>
        <end position="44"/>
    </location>
</feature>
<feature type="transmembrane region" description="Helical" evidence="3">
    <location>
        <begin position="350"/>
        <end position="367"/>
    </location>
</feature>
<keyword evidence="3" id="KW-0472">Membrane</keyword>
<feature type="transmembrane region" description="Helical" evidence="3">
    <location>
        <begin position="325"/>
        <end position="343"/>
    </location>
</feature>
<feature type="transmembrane region" description="Helical" evidence="3">
    <location>
        <begin position="514"/>
        <end position="533"/>
    </location>
</feature>
<feature type="transmembrane region" description="Helical" evidence="3">
    <location>
        <begin position="222"/>
        <end position="240"/>
    </location>
</feature>
<protein>
    <recommendedName>
        <fullName evidence="6">DUF2339 domain-containing protein</fullName>
    </recommendedName>
</protein>
<dbReference type="AlphaFoldDB" id="U1WL53"/>
<feature type="transmembrane region" description="Helical" evidence="3">
    <location>
        <begin position="539"/>
        <end position="560"/>
    </location>
</feature>
<feature type="compositionally biased region" description="Polar residues" evidence="2">
    <location>
        <begin position="59"/>
        <end position="70"/>
    </location>
</feature>
<evidence type="ECO:0008006" key="6">
    <source>
        <dbReference type="Google" id="ProtNLM"/>
    </source>
</evidence>
<feature type="transmembrane region" description="Helical" evidence="3">
    <location>
        <begin position="272"/>
        <end position="291"/>
    </location>
</feature>
<dbReference type="eggNOG" id="COG5373">
    <property type="taxonomic scope" value="Bacteria"/>
</dbReference>
<dbReference type="Proteomes" id="UP000016511">
    <property type="component" value="Unassembled WGS sequence"/>
</dbReference>
<feature type="transmembrane region" description="Helical" evidence="3">
    <location>
        <begin position="397"/>
        <end position="414"/>
    </location>
</feature>
<name>U1WL53_ANEAE</name>
<comment type="caution">
    <text evidence="4">The sequence shown here is derived from an EMBL/GenBank/DDBJ whole genome shotgun (WGS) entry which is preliminary data.</text>
</comment>
<dbReference type="PATRIC" id="fig|649747.3.peg.2326"/>
<evidence type="ECO:0000313" key="4">
    <source>
        <dbReference type="EMBL" id="ERI09299.1"/>
    </source>
</evidence>
<evidence type="ECO:0000256" key="3">
    <source>
        <dbReference type="SAM" id="Phobius"/>
    </source>
</evidence>